<evidence type="ECO:0000256" key="3">
    <source>
        <dbReference type="SAM" id="MobiDB-lite"/>
    </source>
</evidence>
<evidence type="ECO:0000313" key="6">
    <source>
        <dbReference type="Proteomes" id="UP000824120"/>
    </source>
</evidence>
<evidence type="ECO:0000256" key="2">
    <source>
        <dbReference type="ARBA" id="ARBA00023054"/>
    </source>
</evidence>
<feature type="compositionally biased region" description="Basic and acidic residues" evidence="3">
    <location>
        <begin position="12"/>
        <end position="91"/>
    </location>
</feature>
<dbReference type="InterPro" id="IPR054414">
    <property type="entry name" value="Ccdc124/Oxs1_C"/>
</dbReference>
<protein>
    <recommendedName>
        <fullName evidence="4">Coiled-coil domain-containing protein</fullName>
    </recommendedName>
</protein>
<dbReference type="GO" id="GO:0003713">
    <property type="term" value="F:transcription coactivator activity"/>
    <property type="evidence" value="ECO:0007669"/>
    <property type="project" value="TreeGrafter"/>
</dbReference>
<comment type="caution">
    <text evidence="5">The sequence shown here is derived from an EMBL/GenBank/DDBJ whole genome shotgun (WGS) entry which is preliminary data.</text>
</comment>
<accession>A0A9J6AK69</accession>
<dbReference type="PANTHER" id="PTHR21680">
    <property type="entry name" value="COILED-COIL DOMAIN-CONTAINING PROTEIN 124"/>
    <property type="match status" value="1"/>
</dbReference>
<feature type="region of interest" description="Disordered" evidence="3">
    <location>
        <begin position="1"/>
        <end position="133"/>
    </location>
</feature>
<gene>
    <name evidence="5" type="ORF">H5410_009942</name>
</gene>
<dbReference type="GO" id="GO:0005634">
    <property type="term" value="C:nucleus"/>
    <property type="evidence" value="ECO:0007669"/>
    <property type="project" value="TreeGrafter"/>
</dbReference>
<sequence length="261" mass="30084">MPKKMGVNSKAETSRARKNAVESERKDRESREKEEQYWREAEGAKPRAAKKREEEAEKRAEAAAKKVEVRRLAELEEKELEKSIKKPDKKANRVAAPVPKVTEAELRQRKEAEQAALAKKAEEDKRRQSRMAAEEEYEKMVLVTNRNRDDSIIEASTVDDAIAHLAISDSLPPDRHPEKRLRAAFKAFEEAELRALKEEKPGLTHTQYKDLIWKLWKKSPDNPLNQVADKYDSDQLESCGCLPILGVKFMDRSRDHVMQLI</sequence>
<dbReference type="Pfam" id="PF06244">
    <property type="entry name" value="Ccdc124"/>
    <property type="match status" value="1"/>
</dbReference>
<evidence type="ECO:0000259" key="4">
    <source>
        <dbReference type="Pfam" id="PF06244"/>
    </source>
</evidence>
<proteinExistence type="inferred from homology"/>
<keyword evidence="2" id="KW-0175">Coiled coil</keyword>
<evidence type="ECO:0000256" key="1">
    <source>
        <dbReference type="ARBA" id="ARBA00008296"/>
    </source>
</evidence>
<name>A0A9J6AK69_SOLCO</name>
<organism evidence="5 6">
    <name type="scientific">Solanum commersonii</name>
    <name type="common">Commerson's wild potato</name>
    <name type="synonym">Commerson's nightshade</name>
    <dbReference type="NCBI Taxonomy" id="4109"/>
    <lineage>
        <taxon>Eukaryota</taxon>
        <taxon>Viridiplantae</taxon>
        <taxon>Streptophyta</taxon>
        <taxon>Embryophyta</taxon>
        <taxon>Tracheophyta</taxon>
        <taxon>Spermatophyta</taxon>
        <taxon>Magnoliopsida</taxon>
        <taxon>eudicotyledons</taxon>
        <taxon>Gunneridae</taxon>
        <taxon>Pentapetalae</taxon>
        <taxon>asterids</taxon>
        <taxon>lamiids</taxon>
        <taxon>Solanales</taxon>
        <taxon>Solanaceae</taxon>
        <taxon>Solanoideae</taxon>
        <taxon>Solaneae</taxon>
        <taxon>Solanum</taxon>
    </lineage>
</organism>
<feature type="compositionally biased region" description="Basic and acidic residues" evidence="3">
    <location>
        <begin position="102"/>
        <end position="126"/>
    </location>
</feature>
<dbReference type="GO" id="GO:0006366">
    <property type="term" value="P:transcription by RNA polymerase II"/>
    <property type="evidence" value="ECO:0007669"/>
    <property type="project" value="TreeGrafter"/>
</dbReference>
<reference evidence="5 6" key="1">
    <citation type="submission" date="2020-09" db="EMBL/GenBank/DDBJ databases">
        <title>De no assembly of potato wild relative species, Solanum commersonii.</title>
        <authorList>
            <person name="Cho K."/>
        </authorList>
    </citation>
    <scope>NUCLEOTIDE SEQUENCE [LARGE SCALE GENOMIC DNA]</scope>
    <source>
        <strain evidence="5">LZ3.2</strain>
        <tissue evidence="5">Leaf</tissue>
    </source>
</reference>
<comment type="similarity">
    <text evidence="1">Belongs to the CCDC124 family.</text>
</comment>
<dbReference type="EMBL" id="JACXVP010000002">
    <property type="protein sequence ID" value="KAG5624724.1"/>
    <property type="molecule type" value="Genomic_DNA"/>
</dbReference>
<feature type="domain" description="Coiled-coil" evidence="4">
    <location>
        <begin position="145"/>
        <end position="226"/>
    </location>
</feature>
<dbReference type="PANTHER" id="PTHR21680:SF0">
    <property type="entry name" value="COILED-COIL DOMAIN-CONTAINING PROTEIN 124"/>
    <property type="match status" value="1"/>
</dbReference>
<evidence type="ECO:0000313" key="5">
    <source>
        <dbReference type="EMBL" id="KAG5624724.1"/>
    </source>
</evidence>
<dbReference type="OrthoDB" id="76412at2759"/>
<dbReference type="InterPro" id="IPR010422">
    <property type="entry name" value="Ccdc124/Oxs1"/>
</dbReference>
<dbReference type="AlphaFoldDB" id="A0A9J6AK69"/>
<dbReference type="Proteomes" id="UP000824120">
    <property type="component" value="Chromosome 2"/>
</dbReference>
<keyword evidence="6" id="KW-1185">Reference proteome</keyword>